<gene>
    <name evidence="1" type="ORF">TresaDRAFT_1588</name>
</gene>
<sequence length="85" mass="9690">MKLYFSLKNAFSICTKPSSMSGGEYGAFWWGGTKPARTGLAQRFSCKERDMRGRKSPSVRALASLTNETELYNHIKKLMTDEKKY</sequence>
<protein>
    <submittedName>
        <fullName evidence="1">Uncharacterized protein</fullName>
    </submittedName>
</protein>
<proteinExistence type="predicted"/>
<dbReference type="EMBL" id="AGRW01000041">
    <property type="protein sequence ID" value="EIC02324.1"/>
    <property type="molecule type" value="Genomic_DNA"/>
</dbReference>
<reference evidence="1 2" key="1">
    <citation type="submission" date="2011-09" db="EMBL/GenBank/DDBJ databases">
        <title>The draft genome of Treponema saccharophilum DSM 2985.</title>
        <authorList>
            <consortium name="US DOE Joint Genome Institute (JGI-PGF)"/>
            <person name="Lucas S."/>
            <person name="Copeland A."/>
            <person name="Lapidus A."/>
            <person name="Glavina del Rio T."/>
            <person name="Dalin E."/>
            <person name="Tice H."/>
            <person name="Bruce D."/>
            <person name="Goodwin L."/>
            <person name="Pitluck S."/>
            <person name="Peters L."/>
            <person name="Kyrpides N."/>
            <person name="Mavromatis K."/>
            <person name="Ivanova N."/>
            <person name="Markowitz V."/>
            <person name="Cheng J.-F."/>
            <person name="Hugenholtz P."/>
            <person name="Woyke T."/>
            <person name="Wu D."/>
            <person name="Gronow S."/>
            <person name="Wellnitz S."/>
            <person name="Brambilla E."/>
            <person name="Klenk H.-P."/>
            <person name="Eisen J.A."/>
        </authorList>
    </citation>
    <scope>NUCLEOTIDE SEQUENCE [LARGE SCALE GENOMIC DNA]</scope>
    <source>
        <strain evidence="1 2">DSM 2985</strain>
    </source>
</reference>
<evidence type="ECO:0000313" key="1">
    <source>
        <dbReference type="EMBL" id="EIC02324.1"/>
    </source>
</evidence>
<comment type="caution">
    <text evidence="1">The sequence shown here is derived from an EMBL/GenBank/DDBJ whole genome shotgun (WGS) entry which is preliminary data.</text>
</comment>
<organism evidence="1 2">
    <name type="scientific">Treponema saccharophilum DSM 2985</name>
    <dbReference type="NCBI Taxonomy" id="907348"/>
    <lineage>
        <taxon>Bacteria</taxon>
        <taxon>Pseudomonadati</taxon>
        <taxon>Spirochaetota</taxon>
        <taxon>Spirochaetia</taxon>
        <taxon>Spirochaetales</taxon>
        <taxon>Treponemataceae</taxon>
        <taxon>Treponema</taxon>
    </lineage>
</organism>
<evidence type="ECO:0000313" key="2">
    <source>
        <dbReference type="Proteomes" id="UP000003571"/>
    </source>
</evidence>
<name>H7EJG3_9SPIR</name>
<dbReference type="Proteomes" id="UP000003571">
    <property type="component" value="Unassembled WGS sequence"/>
</dbReference>
<accession>H7EJG3</accession>
<dbReference type="PATRIC" id="fig|907348.3.peg.1054"/>
<dbReference type="AlphaFoldDB" id="H7EJG3"/>
<keyword evidence="2" id="KW-1185">Reference proteome</keyword>